<dbReference type="InterPro" id="IPR057326">
    <property type="entry name" value="KR_dom"/>
</dbReference>
<dbReference type="InterPro" id="IPR001227">
    <property type="entry name" value="Ac_transferase_dom_sf"/>
</dbReference>
<dbReference type="InterPro" id="IPR020841">
    <property type="entry name" value="PKS_Beta-ketoAc_synthase_dom"/>
</dbReference>
<gene>
    <name evidence="16" type="primary">spnC</name>
    <name evidence="17" type="ORF">A8926_6429</name>
</gene>
<dbReference type="NCBIfam" id="NF045894">
    <property type="entry name" value="PKS_plus_SDR"/>
    <property type="match status" value="2"/>
</dbReference>
<dbReference type="Gene3D" id="3.40.47.10">
    <property type="match status" value="2"/>
</dbReference>
<dbReference type="InterPro" id="IPR020806">
    <property type="entry name" value="PKS_PP-bd"/>
</dbReference>
<dbReference type="EMBL" id="AY007564">
    <property type="protein sequence ID" value="AAG23266.1"/>
    <property type="molecule type" value="Genomic_DNA"/>
</dbReference>
<dbReference type="PROSITE" id="PS00606">
    <property type="entry name" value="KS3_1"/>
    <property type="match status" value="2"/>
</dbReference>
<keyword evidence="5" id="KW-0677">Repeat</keyword>
<dbReference type="SUPFAM" id="SSF47336">
    <property type="entry name" value="ACP-like"/>
    <property type="match status" value="2"/>
</dbReference>
<dbReference type="Gene3D" id="3.40.50.11460">
    <property type="match status" value="1"/>
</dbReference>
<dbReference type="Gene3D" id="1.10.1200.10">
    <property type="entry name" value="ACP-like"/>
    <property type="match status" value="2"/>
</dbReference>
<feature type="binding site" evidence="19">
    <location>
        <position position="1366"/>
    </location>
    <ligand>
        <name>NADPH</name>
        <dbReference type="ChEBI" id="CHEBI:57783"/>
    </ligand>
</feature>
<dbReference type="InterPro" id="IPR036299">
    <property type="entry name" value="Polyketide_synth_docking_sf"/>
</dbReference>
<dbReference type="Pfam" id="PF02801">
    <property type="entry name" value="Ketoacyl-synt_C"/>
    <property type="match status" value="2"/>
</dbReference>
<keyword evidence="4 17" id="KW-0808">Transferase</keyword>
<dbReference type="SUPFAM" id="SSF53901">
    <property type="entry name" value="Thiolase-like"/>
    <property type="match status" value="2"/>
</dbReference>
<comment type="function">
    <text evidence="10">Involved in the biosynthesis of antibiotic erythromycin via the biosynthesis of its aglycone precursor, 6-deoxyerythronolide B (6-dEB).</text>
</comment>
<feature type="binding site" evidence="19">
    <location>
        <position position="1227"/>
    </location>
    <ligand>
        <name>NADPH</name>
        <dbReference type="ChEBI" id="CHEBI:57783"/>
    </ligand>
</feature>
<dbReference type="FunFam" id="3.40.47.10:FF:000019">
    <property type="entry name" value="Polyketide synthase type I"/>
    <property type="match status" value="2"/>
</dbReference>
<dbReference type="Gene3D" id="6.10.140.1830">
    <property type="match status" value="1"/>
</dbReference>
<name>Q9ALM4_SACSN</name>
<dbReference type="OrthoDB" id="9778690at2"/>
<dbReference type="GO" id="GO:0006633">
    <property type="term" value="P:fatty acid biosynthetic process"/>
    <property type="evidence" value="ECO:0007669"/>
    <property type="project" value="InterPro"/>
</dbReference>
<dbReference type="InterPro" id="IPR014031">
    <property type="entry name" value="Ketoacyl_synth_C"/>
</dbReference>
<feature type="domain" description="Ketosynthase family 3 (KS3)" evidence="15">
    <location>
        <begin position="33"/>
        <end position="458"/>
    </location>
</feature>
<comment type="pathway">
    <text evidence="11">Antibiotic biosynthesis; erythromycin biosynthesis.</text>
</comment>
<feature type="binding site" evidence="19">
    <location>
        <position position="1204"/>
    </location>
    <ligand>
        <name>NADPH</name>
        <dbReference type="ChEBI" id="CHEBI:57783"/>
    </ligand>
</feature>
<dbReference type="PDBsum" id="4IMP"/>
<dbReference type="GO" id="GO:0000166">
    <property type="term" value="F:nucleotide binding"/>
    <property type="evidence" value="ECO:0007669"/>
    <property type="project" value="UniProtKB-KW"/>
</dbReference>
<evidence type="ECO:0000256" key="7">
    <source>
        <dbReference type="ARBA" id="ARBA00023268"/>
    </source>
</evidence>
<keyword evidence="8" id="KW-0012">Acyltransferase</keyword>
<keyword evidence="3" id="KW-0597">Phosphoprotein</keyword>
<dbReference type="SMART" id="SM01294">
    <property type="entry name" value="PKS_PP_betabranch"/>
    <property type="match status" value="2"/>
</dbReference>
<dbReference type="Pfam" id="PF18369">
    <property type="entry name" value="PKS_DE"/>
    <property type="match status" value="2"/>
</dbReference>
<protein>
    <recommendedName>
        <fullName evidence="13">6-deoxyerythronolide-B synthase</fullName>
        <ecNumber evidence="13">2.3.1.94</ecNumber>
    </recommendedName>
</protein>
<dbReference type="Gene3D" id="3.40.50.720">
    <property type="entry name" value="NAD(P)-binding Rossmann-like Domain"/>
    <property type="match status" value="2"/>
</dbReference>
<evidence type="ECO:0000259" key="15">
    <source>
        <dbReference type="PROSITE" id="PS52004"/>
    </source>
</evidence>
<reference evidence="17 18" key="3">
    <citation type="submission" date="2017-12" db="EMBL/GenBank/DDBJ databases">
        <title>Sequencing the genomes of 1000 Actinobacteria strains.</title>
        <authorList>
            <person name="Klenk H.-P."/>
        </authorList>
    </citation>
    <scope>NUCLEOTIDE SEQUENCE [LARGE SCALE GENOMIC DNA]</scope>
    <source>
        <strain evidence="18">ATCC 49460 / DSM 44228 / JCM 9375 / NBRC 15153 / NRRL 18395 / A83543.1</strain>
        <strain evidence="17">DSM 44228</strain>
    </source>
</reference>
<evidence type="ECO:0007829" key="19">
    <source>
        <dbReference type="PDB" id="4IMP"/>
    </source>
</evidence>
<dbReference type="InterPro" id="IPR016036">
    <property type="entry name" value="Malonyl_transacylase_ACP-bd"/>
</dbReference>
<feature type="domain" description="Ketosynthase family 3 (KS3)" evidence="15">
    <location>
        <begin position="1561"/>
        <end position="1987"/>
    </location>
</feature>
<evidence type="ECO:0000256" key="4">
    <source>
        <dbReference type="ARBA" id="ARBA00022679"/>
    </source>
</evidence>
<dbReference type="PROSITE" id="PS52004">
    <property type="entry name" value="KS3_2"/>
    <property type="match status" value="2"/>
</dbReference>
<dbReference type="PANTHER" id="PTHR43775">
    <property type="entry name" value="FATTY ACID SYNTHASE"/>
    <property type="match status" value="1"/>
</dbReference>
<dbReference type="InterPro" id="IPR014043">
    <property type="entry name" value="Acyl_transferase_dom"/>
</dbReference>
<feature type="binding site" evidence="19">
    <location>
        <position position="1300"/>
    </location>
    <ligand>
        <name>NADPH</name>
        <dbReference type="ChEBI" id="CHEBI:57783"/>
    </ligand>
</feature>
<evidence type="ECO:0000259" key="14">
    <source>
        <dbReference type="PROSITE" id="PS50075"/>
    </source>
</evidence>
<feature type="binding site" evidence="19">
    <location>
        <position position="1254"/>
    </location>
    <ligand>
        <name>NADPH</name>
        <dbReference type="ChEBI" id="CHEBI:57783"/>
    </ligand>
</feature>
<dbReference type="PANTHER" id="PTHR43775:SF51">
    <property type="entry name" value="INACTIVE PHENOLPHTHIOCEROL SYNTHESIS POLYKETIDE SYNTHASE TYPE I PKS1-RELATED"/>
    <property type="match status" value="1"/>
</dbReference>
<feature type="binding site" evidence="19">
    <location>
        <position position="1205"/>
    </location>
    <ligand>
        <name>NADPH</name>
        <dbReference type="ChEBI" id="CHEBI:57783"/>
    </ligand>
</feature>
<feature type="binding site" evidence="19">
    <location>
        <position position="1278"/>
    </location>
    <ligand>
        <name>NADPH</name>
        <dbReference type="ChEBI" id="CHEBI:57783"/>
    </ligand>
</feature>
<dbReference type="PROSITE" id="PS50075">
    <property type="entry name" value="CARRIER"/>
    <property type="match status" value="2"/>
</dbReference>
<dbReference type="FunFam" id="1.10.1200.10:FF:000007">
    <property type="entry name" value="Probable polyketide synthase pks17"/>
    <property type="match status" value="2"/>
</dbReference>
<dbReference type="InterPro" id="IPR041618">
    <property type="entry name" value="PKS_DE"/>
</dbReference>
<dbReference type="Pfam" id="PF16197">
    <property type="entry name" value="KAsynt_C_assoc"/>
    <property type="match status" value="2"/>
</dbReference>
<dbReference type="SMART" id="SM00822">
    <property type="entry name" value="PKS_KR"/>
    <property type="match status" value="2"/>
</dbReference>
<keyword evidence="2" id="KW-0596">Phosphopantetheine</keyword>
<reference evidence="19" key="2">
    <citation type="journal article" date="2013" name="ACS Chem. Biol.">
        <title>The missing linker: a dimerization motif located within polyketide synthase modules.</title>
        <authorList>
            <person name="Zheng J."/>
            <person name="Fage C.D."/>
            <person name="Demeler B."/>
            <person name="Hoffman D.W."/>
            <person name="Keatinge-Clay A.T."/>
        </authorList>
    </citation>
    <scope>X-RAY CRYSTALLOGRAPHY (2.57 ANGSTROMS) OF 913-1471 IN COMPLEX WITH NADPH</scope>
</reference>
<dbReference type="SMART" id="SM00827">
    <property type="entry name" value="PKS_AT"/>
    <property type="match status" value="2"/>
</dbReference>
<accession>Q9ALM4</accession>
<feature type="binding site" evidence="19">
    <location>
        <position position="1337"/>
    </location>
    <ligand>
        <name>NADPH</name>
        <dbReference type="ChEBI" id="CHEBI:57783"/>
    </ligand>
</feature>
<dbReference type="InterPro" id="IPR036736">
    <property type="entry name" value="ACP-like_sf"/>
</dbReference>
<comment type="subunit">
    <text evidence="12">Homodimer. Erythronolide synthase is composed of EryAI, EryAII and EryAIII multimodular (2 modules) polypeptides each coding for a functional synthase subunit which participates in 2 of the six FAS-like elongation steps required for formation of the polyketide. Module 1, 2, 3, 4, 5, and 6 participating in biosynthesis steps 1, 2, 3, 4, 5, and 6, respectively.</text>
</comment>
<dbReference type="SMART" id="SM00825">
    <property type="entry name" value="PKS_KS"/>
    <property type="match status" value="2"/>
</dbReference>
<evidence type="ECO:0000256" key="10">
    <source>
        <dbReference type="ARBA" id="ARBA00060158"/>
    </source>
</evidence>
<dbReference type="EMBL" id="PJNB01000001">
    <property type="protein sequence ID" value="PKW18354.1"/>
    <property type="molecule type" value="Genomic_DNA"/>
</dbReference>
<feature type="binding site" evidence="19">
    <location>
        <position position="1276"/>
    </location>
    <ligand>
        <name>NADPH</name>
        <dbReference type="ChEBI" id="CHEBI:57783"/>
    </ligand>
</feature>
<dbReference type="GO" id="GO:0031177">
    <property type="term" value="F:phosphopantetheine binding"/>
    <property type="evidence" value="ECO:0007669"/>
    <property type="project" value="InterPro"/>
</dbReference>
<dbReference type="Gene3D" id="3.40.366.10">
    <property type="entry name" value="Malonyl-Coenzyme A Acyl Carrier Protein, domain 2"/>
    <property type="match status" value="2"/>
</dbReference>
<dbReference type="GO" id="GO:0004312">
    <property type="term" value="F:fatty acid synthase activity"/>
    <property type="evidence" value="ECO:0007669"/>
    <property type="project" value="TreeGrafter"/>
</dbReference>
<evidence type="ECO:0000256" key="11">
    <source>
        <dbReference type="ARBA" id="ARBA00060622"/>
    </source>
</evidence>
<feature type="binding site" evidence="19">
    <location>
        <position position="1371"/>
    </location>
    <ligand>
        <name>NADPH</name>
        <dbReference type="ChEBI" id="CHEBI:57783"/>
    </ligand>
</feature>
<evidence type="ECO:0000256" key="13">
    <source>
        <dbReference type="ARBA" id="ARBA00066981"/>
    </source>
</evidence>
<evidence type="ECO:0000313" key="16">
    <source>
        <dbReference type="EMBL" id="AAG23266.1"/>
    </source>
</evidence>
<feature type="binding site" evidence="19">
    <location>
        <position position="1255"/>
    </location>
    <ligand>
        <name>NADPH</name>
        <dbReference type="ChEBI" id="CHEBI:57783"/>
    </ligand>
</feature>
<dbReference type="PROSITE" id="PS00012">
    <property type="entry name" value="PHOSPHOPANTETHEINE"/>
    <property type="match status" value="2"/>
</dbReference>
<feature type="domain" description="Carrier" evidence="14">
    <location>
        <begin position="1468"/>
        <end position="1543"/>
    </location>
</feature>
<dbReference type="Pfam" id="PF08990">
    <property type="entry name" value="Docking"/>
    <property type="match status" value="1"/>
</dbReference>
<dbReference type="Gene3D" id="3.30.70.3290">
    <property type="match status" value="2"/>
</dbReference>
<evidence type="ECO:0000256" key="9">
    <source>
        <dbReference type="ARBA" id="ARBA00052442"/>
    </source>
</evidence>
<dbReference type="CDD" id="cd08952">
    <property type="entry name" value="KR_1_SDR_x"/>
    <property type="match status" value="2"/>
</dbReference>
<evidence type="ECO:0000256" key="5">
    <source>
        <dbReference type="ARBA" id="ARBA00022737"/>
    </source>
</evidence>
<dbReference type="Pfam" id="PF00550">
    <property type="entry name" value="PP-binding"/>
    <property type="match status" value="2"/>
</dbReference>
<dbReference type="EC" id="2.3.1.94" evidence="13"/>
<dbReference type="STRING" id="994479.GCA_000194155_04529"/>
<reference evidence="16" key="1">
    <citation type="journal article" date="2001" name="Chem. Biol.">
        <title>Cloning and analysis of the spinosad biosynthetic gene cluster of Saccharopolyspora spinosa.</title>
        <authorList>
            <person name="Waldron C."/>
            <person name="Matsushima P."/>
            <person name="Rosteck P.R.Jr."/>
            <person name="Broughton M.C."/>
            <person name="Turner J."/>
            <person name="Madduri K."/>
            <person name="Crawford K.P."/>
            <person name="Merlo D.J."/>
            <person name="Baltz R.H."/>
        </authorList>
    </citation>
    <scope>NUCLEOTIDE SEQUENCE</scope>
</reference>
<evidence type="ECO:0000256" key="1">
    <source>
        <dbReference type="ARBA" id="ARBA00001957"/>
    </source>
</evidence>
<dbReference type="Pfam" id="PF08659">
    <property type="entry name" value="KR"/>
    <property type="match status" value="2"/>
</dbReference>
<dbReference type="RefSeq" id="WP_101376854.1">
    <property type="nucleotide sequence ID" value="NZ_PJNB01000001.1"/>
</dbReference>
<dbReference type="PDB" id="4IMP">
    <property type="method" value="X-ray"/>
    <property type="resolution" value="2.57 A"/>
    <property type="chains" value="A/B/C/D=913-1471"/>
</dbReference>
<feature type="binding site" evidence="19">
    <location>
        <position position="1225"/>
    </location>
    <ligand>
        <name>NADPH</name>
        <dbReference type="ChEBI" id="CHEBI:57783"/>
    </ligand>
</feature>
<keyword evidence="7" id="KW-0511">Multifunctional enzyme</keyword>
<dbReference type="InterPro" id="IPR013968">
    <property type="entry name" value="PKS_KR"/>
</dbReference>
<dbReference type="InterPro" id="IPR018201">
    <property type="entry name" value="Ketoacyl_synth_AS"/>
</dbReference>
<dbReference type="FunFam" id="3.40.366.10:FF:000002">
    <property type="entry name" value="Probable polyketide synthase 2"/>
    <property type="match status" value="2"/>
</dbReference>
<comment type="catalytic activity">
    <reaction evidence="9">
        <text>6 (S)-methylmalonyl-CoA + propanoyl-CoA + 6 NADPH + 12 H(+) = 6-deoxyerythronolide B + 6 CO2 + 6 NADP(+) + 7 CoA + H2O</text>
        <dbReference type="Rhea" id="RHEA:23068"/>
        <dbReference type="ChEBI" id="CHEBI:15377"/>
        <dbReference type="ChEBI" id="CHEBI:15378"/>
        <dbReference type="ChEBI" id="CHEBI:16089"/>
        <dbReference type="ChEBI" id="CHEBI:16526"/>
        <dbReference type="ChEBI" id="CHEBI:57287"/>
        <dbReference type="ChEBI" id="CHEBI:57327"/>
        <dbReference type="ChEBI" id="CHEBI:57392"/>
        <dbReference type="ChEBI" id="CHEBI:57783"/>
        <dbReference type="ChEBI" id="CHEBI:58349"/>
        <dbReference type="EC" id="2.3.1.94"/>
    </reaction>
</comment>
<dbReference type="GO" id="GO:0047879">
    <property type="term" value="F:erythronolide synthase activity"/>
    <property type="evidence" value="ECO:0007669"/>
    <property type="project" value="UniProtKB-EC"/>
</dbReference>
<evidence type="ECO:0000256" key="12">
    <source>
        <dbReference type="ARBA" id="ARBA00063272"/>
    </source>
</evidence>
<dbReference type="CDD" id="cd00833">
    <property type="entry name" value="PKS"/>
    <property type="match status" value="2"/>
</dbReference>
<evidence type="ECO:0000313" key="17">
    <source>
        <dbReference type="EMBL" id="PKW18354.1"/>
    </source>
</evidence>
<keyword evidence="6" id="KW-0045">Antibiotic biosynthesis</keyword>
<keyword evidence="19" id="KW-0547">Nucleotide-binding</keyword>
<dbReference type="SMR" id="Q9ALM4"/>
<dbReference type="Pfam" id="PF00698">
    <property type="entry name" value="Acyl_transf_1"/>
    <property type="match status" value="2"/>
</dbReference>
<evidence type="ECO:0000256" key="6">
    <source>
        <dbReference type="ARBA" id="ARBA00023194"/>
    </source>
</evidence>
<dbReference type="InterPro" id="IPR016039">
    <property type="entry name" value="Thiolase-like"/>
</dbReference>
<feature type="binding site" evidence="19">
    <location>
        <position position="1226"/>
    </location>
    <ligand>
        <name>NADPH</name>
        <dbReference type="ChEBI" id="CHEBI:57783"/>
    </ligand>
</feature>
<comment type="cofactor">
    <cofactor evidence="1">
        <name>pantetheine 4'-phosphate</name>
        <dbReference type="ChEBI" id="CHEBI:47942"/>
    </cofactor>
</comment>
<dbReference type="InterPro" id="IPR009081">
    <property type="entry name" value="PP-bd_ACP"/>
</dbReference>
<dbReference type="InterPro" id="IPR016035">
    <property type="entry name" value="Acyl_Trfase/lysoPLipase"/>
</dbReference>
<feature type="domain" description="Carrier" evidence="14">
    <location>
        <begin position="3012"/>
        <end position="3090"/>
    </location>
</feature>
<organism evidence="16">
    <name type="scientific">Saccharopolyspora spinosa</name>
    <dbReference type="NCBI Taxonomy" id="60894"/>
    <lineage>
        <taxon>Bacteria</taxon>
        <taxon>Bacillati</taxon>
        <taxon>Actinomycetota</taxon>
        <taxon>Actinomycetes</taxon>
        <taxon>Pseudonocardiales</taxon>
        <taxon>Pseudonocardiaceae</taxon>
        <taxon>Saccharopolyspora</taxon>
    </lineage>
</organism>
<dbReference type="InterPro" id="IPR006162">
    <property type="entry name" value="Ppantetheine_attach_site"/>
</dbReference>
<dbReference type="GO" id="GO:0004315">
    <property type="term" value="F:3-oxoacyl-[acyl-carrier-protein] synthase activity"/>
    <property type="evidence" value="ECO:0007669"/>
    <property type="project" value="InterPro"/>
</dbReference>
<dbReference type="InterPro" id="IPR050091">
    <property type="entry name" value="PKS_NRPS_Biosynth_Enz"/>
</dbReference>
<dbReference type="InterPro" id="IPR014030">
    <property type="entry name" value="Ketoacyl_synth_N"/>
</dbReference>
<dbReference type="SMART" id="SM00823">
    <property type="entry name" value="PKS_PP"/>
    <property type="match status" value="2"/>
</dbReference>
<dbReference type="SUPFAM" id="SSF101173">
    <property type="entry name" value="Docking domain B of the erythromycin polyketide synthase (DEBS)"/>
    <property type="match status" value="1"/>
</dbReference>
<dbReference type="SUPFAM" id="SSF52151">
    <property type="entry name" value="FabD/lysophospholipase-like"/>
    <property type="match status" value="2"/>
</dbReference>
<keyword evidence="18" id="KW-1185">Reference proteome</keyword>
<dbReference type="InterPro" id="IPR015083">
    <property type="entry name" value="NorB/c/GfsB-D-like_docking"/>
</dbReference>
<dbReference type="BioCyc" id="MetaCyc:MONOMER-22050"/>
<dbReference type="InterPro" id="IPR036291">
    <property type="entry name" value="NAD(P)-bd_dom_sf"/>
</dbReference>
<proteinExistence type="evidence at protein level"/>
<evidence type="ECO:0000256" key="2">
    <source>
        <dbReference type="ARBA" id="ARBA00022450"/>
    </source>
</evidence>
<dbReference type="Pfam" id="PF00109">
    <property type="entry name" value="ketoacyl-synt"/>
    <property type="match status" value="2"/>
</dbReference>
<evidence type="ECO:0000256" key="8">
    <source>
        <dbReference type="ARBA" id="ARBA00023315"/>
    </source>
</evidence>
<keyword evidence="19" id="KW-0002">3D-structure</keyword>
<dbReference type="GO" id="GO:0033068">
    <property type="term" value="P:macrolide biosynthetic process"/>
    <property type="evidence" value="ECO:0007669"/>
    <property type="project" value="UniProtKB-ARBA"/>
</dbReference>
<evidence type="ECO:0000313" key="18">
    <source>
        <dbReference type="Proteomes" id="UP000233786"/>
    </source>
</evidence>
<dbReference type="SUPFAM" id="SSF51735">
    <property type="entry name" value="NAD(P)-binding Rossmann-fold domains"/>
    <property type="match status" value="4"/>
</dbReference>
<sequence>MSNEEKLREYLRRALVDLHQARERLHEAESGEREPIAIVAMGCRYPGGVQDPEGLWKLVASGGDAIGEFPADRGWHLDELYDPDPDQPGTCYTRHGGFLHDAGEFDAGFFDISPREALAMDPQQRLLLEISWETVESAGMDPRSLRGSRTGVFAGLMYEGYDTGAHRAGEGVEGYLGTGNAGSVASGRVAYAFGFEGPAVTVDTACSSSLVALHLACQSLRQGECDLALAGGVTVMSTPERFVEFSRQRGLAPDGRCKSFAAAADGTGWGEGAGLVLLERLSDARRNGHRVLAVVRGSAVNQDGASNGLTAPNGLAQERVIQQVLTSAGLSASDVDAVEAHGTGTRLGDPIEAQALIAAYGQDRDRDRPLWLGSVKSNIGHTQAAAGVAGVIKMVMAMRHGELPRTLHVDEPNSHVDWSAGAVRLLTENIRWPGTGTRRAGVSSFGVSGTNAHVILEHDPLAVTENEEAAQSPAPGIVPWALSGRSSTALRAQAERLRELCEQTDPDPVDVGFSLAATRTAWEHRAVVLGRDSATLRSGLGVVASGEPAVDVVEGSVLDGEVVFVFPGQGWQWAGMAVDLLDASPTFARHMDECATALRRYVDWSLVDVLRGAENSPPLDRVDVLQPASFAVMVSLAEVWRSYGVRPAAVVGHSQGEIAAACAAGVLPLEDAARLVALRSRALKGLSGRGGMASLACPADEVAALFAGSGGRLEVAAINGPRSVVVSGDLEAVDELLAECAEKDMRARRIPVDYASHSAHVEVVRSPVLAAAAGVRHRDGQVPWWSTVIGDWVDPARLDGEYWYRNLRQPVRFEHAVQGLVERGFGLFIEMSAHPVLTTAVEETGAESETAVAAVGTLRRDSGGLRRLLHSLAEAYVRGATVDWAVAFGGAGRRLDLPTYPFQRQRYWLDKGAASDEARAVSDPAAGWFWQAVARQDLKSVSDALDLDADAPLSATLPALSVWHRQERERVLADGWRYRVDWVRVAPQPVRRTRETWLLVVPPGGIEEALVERLTDALNTRGISTLRLDVPPAATSGELATELRAAADGDPVKAILSLTALDERPHPECKDVPSGIALLLNLVKALGEADLRIPLWTITRGAVKAGPADRLLRPMQAQAWGLGRVAALEHPERWGGLIDLPDSLDGDVLTRLGEALTNGLAEDQLAIRQSGVLARRLVPAPANQPAGRKWRPRGSALITGGLGAVGAQVARWLAEIGAERIVLTSRRGNQAAGAAELEAELRALGAQVSIVACDVTDRAEMSALLAEFDVTAVFHAAGVGRLLPLAETDQNGLAEICAAKVRGAQVLDELCDSTDLDAFVLFSSGAGVWGGGGQGAYGAANAFLDTLAEQRRARGLPATSISWGSWAGGGMADGAAGEHLRRRGIRPMPAASAILALQEVLDQDETCVSIADVDWDRFVPTFAATRATRLFDEVPAARKAMPANGPAEPGGSPFARNLAELPEAQRRHELVDLVCAQVATVLGHGSREEVQPERAFRALGFDSLMAVDLRNRLTTATGLRLPTTTVFDYPNPAALAAHLLEELVGDVASAAVTAASAPASDEPIAIVAMSCRFPGGAHSPEDLWRLVAAGTEVIGEFPSDRGWDAEGLYDPDASRPGTTYARMAGFLYDAGEFDADLFGISPREALAMDPQQRLVLEIAWEALERAGIDPLSLKGSGVGTYIGAGSRGYATDVRQFPEEAEGYLLTGTSASVLSGRVAYSFGFEGPAVTVDTACSSSLVALHLACQSLRSGECDLALAGGVTVMSTPEMFVEFSRQRGLAPDGRCKSFAESADGTGWGEGAGLLLLERLSDAHRNGHRVLAVVRGSAVNQDGASNGLAAPNGPSQQRVINQALANAALSASDVDAVEAHGTGTRLGDPIEAQALIATYGQARERDRPLWLGSVKSNIGHTQAAAGVAGVIKMVMAMRHGQLPASLHADEPTSEVDWSSGAVRLLAEQVPWPESDRVRRVGVSSFGISGTNAHVILEQATNAPDSTAETDKTESGSTVDIPVVPWLVSGKTTDSLRGQAERVLSQVESRPEQRSLDVAYSLASGRAALDERAVVLGADRGELVAGLAALAAGQEASGVISGTRASARFGFVFSGQGGQWLGMGRALYSKFPVFAAAFDEACAELEAHLGEDRRVRDVVFGSDAQLLDQTLWAQSGLFALQAGLLGLLGSWGVRPDVVMGHSVGELAAAFAAGVLSLRDAARLVAARARLMQALPSDGAMLAVAAGEDLVRPLLAGREESVSVAALNAPGSVVLSGDREVLASIVGRLTELRVRTRRLRVSHAFHSHRMDPMLGEFAQIAESAEFGKPTTPLVSTLTGELDRAAEMSTPGYWVRQAREPVRFADGVQALAAQGIGTVVELGPDGTLAALVRECATESDRVGRISSIPLMRRERDETRSVMTALAHLHTRGGEVDWQAFFAGTGARQLELPTYAFQRQHYWIESSARPARDRADIGEVAEQFWTAVDQGDLATLVAALDLGADDDTCASLSDVLPALSSWRSGLRNRSLVDSCRYRISWHSSREVPAPKISGTWLLVVPGAADDGLVTALTSSLVGGGAEVVRIGLSEEDPHREDVAQRLANALTDAGQLGGVLSLLGLDESPAPGFSCLPTGFALTVQLLRALRKADVEAPFWAVTRGGVALEDVRVSPEQALVWGLLRVAGLEHPEFWGGLIDLPSDWDDRLGARLAGVLADGGEDQVAIRRGGVFVRRLERAGASGAGSVWRPRGTVLVTGGTGGLGAHVARWLAGAGAEHVVLTSRRGADAPGAGELRAELEALGARVSIVPCDVADRDAVAGVLAGIGGECPLTAVVHAAGVGEAGDVVEMGLADFAAVLSAKVRGAANLDELLADSELDAFVMFSSVSGVWGAGGQGAYAAANAYLDALAEQRRARGLVGTAVAWGPWAGDGMAAGETGAQLHRMGLASMEPSAALLALQGALDRDETSLVVADVDWARFAPAFTSARRRPLLDTIDEARAALETTGEQAGTGKPVELTQRLAGLSRKERDDAVLDLVRAETAAVLGRDDATALAPSRPFQELGFDSLMAVELRNRLNTATGIQLPASTIFDYPNAESLSRHLCAELFPTETTVDSALAELDRIEQQLSMLTGEARARDRIATRLRALHEKWNSAAEVPTGADVLSTLDSATHDEIFEFIDNELDLS</sequence>
<dbReference type="Proteomes" id="UP000233786">
    <property type="component" value="Unassembled WGS sequence"/>
</dbReference>
<evidence type="ECO:0000256" key="3">
    <source>
        <dbReference type="ARBA" id="ARBA00022553"/>
    </source>
</evidence>
<dbReference type="InterPro" id="IPR032821">
    <property type="entry name" value="PKS_assoc"/>
</dbReference>
<dbReference type="SUPFAM" id="SSF55048">
    <property type="entry name" value="Probable ACP-binding domain of malonyl-CoA ACP transacylase"/>
    <property type="match status" value="2"/>
</dbReference>